<reference evidence="2 3" key="1">
    <citation type="submission" date="2024-06" db="EMBL/GenBank/DDBJ databases">
        <title>Genomic Encyclopedia of Type Strains, Phase IV (KMG-IV): sequencing the most valuable type-strain genomes for metagenomic binning, comparative biology and taxonomic classification.</title>
        <authorList>
            <person name="Goeker M."/>
        </authorList>
    </citation>
    <scope>NUCLEOTIDE SEQUENCE [LARGE SCALE GENOMIC DNA]</scope>
    <source>
        <strain evidence="2 3">DSM 17809</strain>
    </source>
</reference>
<evidence type="ECO:0000313" key="3">
    <source>
        <dbReference type="Proteomes" id="UP001549110"/>
    </source>
</evidence>
<dbReference type="InterPro" id="IPR009325">
    <property type="entry name" value="DUF983"/>
</dbReference>
<keyword evidence="1" id="KW-0812">Transmembrane</keyword>
<gene>
    <name evidence="2" type="ORF">ABID41_001071</name>
</gene>
<organism evidence="2 3">
    <name type="scientific">Phenylobacterium koreense</name>
    <dbReference type="NCBI Taxonomy" id="266125"/>
    <lineage>
        <taxon>Bacteria</taxon>
        <taxon>Pseudomonadati</taxon>
        <taxon>Pseudomonadota</taxon>
        <taxon>Alphaproteobacteria</taxon>
        <taxon>Caulobacterales</taxon>
        <taxon>Caulobacteraceae</taxon>
        <taxon>Phenylobacterium</taxon>
    </lineage>
</organism>
<protein>
    <submittedName>
        <fullName evidence="2">Uncharacterized protein (DUF983 family)</fullName>
    </submittedName>
</protein>
<accession>A0ABV2EG12</accession>
<proteinExistence type="predicted"/>
<keyword evidence="3" id="KW-1185">Reference proteome</keyword>
<dbReference type="Proteomes" id="UP001549110">
    <property type="component" value="Unassembled WGS sequence"/>
</dbReference>
<dbReference type="Pfam" id="PF06170">
    <property type="entry name" value="DUF983"/>
    <property type="match status" value="1"/>
</dbReference>
<sequence>MFLQSMRRGLKGRCPHCGEGKLFRAYLKVSPTCPACGHDLAKYPADDGPAYFTILMVGHLVVAPLLLFPAIWQVSPWIVVPSTLIPLTVISLLLLPLNKGWFIGLLYALGVKRGDAAVHTADVADR</sequence>
<feature type="transmembrane region" description="Helical" evidence="1">
    <location>
        <begin position="50"/>
        <end position="72"/>
    </location>
</feature>
<keyword evidence="1" id="KW-1133">Transmembrane helix</keyword>
<name>A0ABV2EG12_9CAUL</name>
<evidence type="ECO:0000256" key="1">
    <source>
        <dbReference type="SAM" id="Phobius"/>
    </source>
</evidence>
<comment type="caution">
    <text evidence="2">The sequence shown here is derived from an EMBL/GenBank/DDBJ whole genome shotgun (WGS) entry which is preliminary data.</text>
</comment>
<evidence type="ECO:0000313" key="2">
    <source>
        <dbReference type="EMBL" id="MET3525976.1"/>
    </source>
</evidence>
<dbReference type="RefSeq" id="WP_331930932.1">
    <property type="nucleotide sequence ID" value="NZ_JBEPLU010000001.1"/>
</dbReference>
<keyword evidence="1" id="KW-0472">Membrane</keyword>
<dbReference type="EMBL" id="JBEPLU010000001">
    <property type="protein sequence ID" value="MET3525976.1"/>
    <property type="molecule type" value="Genomic_DNA"/>
</dbReference>